<gene>
    <name evidence="6" type="ORF">OGATHE_002283</name>
</gene>
<comment type="cofactor">
    <cofactor evidence="4">
        <name>Mn(2+)</name>
        <dbReference type="ChEBI" id="CHEBI:29035"/>
    </cofactor>
    <text evidence="4">Binds 2 manganese ions per subunit.</text>
</comment>
<dbReference type="InterPro" id="IPR006035">
    <property type="entry name" value="Ureohydrolase"/>
</dbReference>
<dbReference type="GO" id="GO:0046872">
    <property type="term" value="F:metal ion binding"/>
    <property type="evidence" value="ECO:0007669"/>
    <property type="project" value="UniProtKB-KW"/>
</dbReference>
<dbReference type="SUPFAM" id="SSF52768">
    <property type="entry name" value="Arginase/deacetylase"/>
    <property type="match status" value="1"/>
</dbReference>
<proteinExistence type="inferred from homology"/>
<dbReference type="GO" id="GO:0033389">
    <property type="term" value="P:putrescine biosynthetic process from arginine, via agmatine"/>
    <property type="evidence" value="ECO:0007669"/>
    <property type="project" value="TreeGrafter"/>
</dbReference>
<dbReference type="PANTHER" id="PTHR11358:SF26">
    <property type="entry name" value="GUANIDINO ACID HYDROLASE, MITOCHONDRIAL"/>
    <property type="match status" value="1"/>
</dbReference>
<evidence type="ECO:0008006" key="8">
    <source>
        <dbReference type="Google" id="ProtNLM"/>
    </source>
</evidence>
<dbReference type="InterPro" id="IPR005925">
    <property type="entry name" value="Agmatinase-rel"/>
</dbReference>
<keyword evidence="3 5" id="KW-0378">Hydrolase</keyword>
<dbReference type="GO" id="GO:0008783">
    <property type="term" value="F:agmatinase activity"/>
    <property type="evidence" value="ECO:0007669"/>
    <property type="project" value="TreeGrafter"/>
</dbReference>
<dbReference type="FunFam" id="3.40.800.10:FF:000014">
    <property type="entry name" value="Arginase family protein"/>
    <property type="match status" value="1"/>
</dbReference>
<accession>A0A9P8PI29</accession>
<dbReference type="CDD" id="cd11592">
    <property type="entry name" value="Agmatinase_PAH"/>
    <property type="match status" value="1"/>
</dbReference>
<evidence type="ECO:0000313" key="6">
    <source>
        <dbReference type="EMBL" id="KAH3672638.1"/>
    </source>
</evidence>
<keyword evidence="2 4" id="KW-0479">Metal-binding</keyword>
<dbReference type="NCBIfam" id="TIGR01230">
    <property type="entry name" value="agmatinase"/>
    <property type="match status" value="1"/>
</dbReference>
<dbReference type="Gene3D" id="3.40.800.10">
    <property type="entry name" value="Ureohydrolase domain"/>
    <property type="match status" value="1"/>
</dbReference>
<dbReference type="PROSITE" id="PS01053">
    <property type="entry name" value="ARGINASE_1"/>
    <property type="match status" value="1"/>
</dbReference>
<feature type="binding site" evidence="4">
    <location>
        <position position="171"/>
    </location>
    <ligand>
        <name>Mn(2+)</name>
        <dbReference type="ChEBI" id="CHEBI:29035"/>
        <label>1</label>
    </ligand>
</feature>
<dbReference type="EMBL" id="JAEUBD010000753">
    <property type="protein sequence ID" value="KAH3672638.1"/>
    <property type="molecule type" value="Genomic_DNA"/>
</dbReference>
<evidence type="ECO:0000256" key="1">
    <source>
        <dbReference type="ARBA" id="ARBA00009227"/>
    </source>
</evidence>
<dbReference type="Proteomes" id="UP000788993">
    <property type="component" value="Unassembled WGS sequence"/>
</dbReference>
<reference evidence="6" key="1">
    <citation type="journal article" date="2021" name="Open Biol.">
        <title>Shared evolutionary footprints suggest mitochondrial oxidative damage underlies multiple complex I losses in fungi.</title>
        <authorList>
            <person name="Schikora-Tamarit M.A."/>
            <person name="Marcet-Houben M."/>
            <person name="Nosek J."/>
            <person name="Gabaldon T."/>
        </authorList>
    </citation>
    <scope>NUCLEOTIDE SEQUENCE</scope>
    <source>
        <strain evidence="6">NCAIM Y.01608</strain>
    </source>
</reference>
<dbReference type="PROSITE" id="PS51409">
    <property type="entry name" value="ARGINASE_2"/>
    <property type="match status" value="1"/>
</dbReference>
<keyword evidence="7" id="KW-1185">Reference proteome</keyword>
<dbReference type="InterPro" id="IPR023696">
    <property type="entry name" value="Ureohydrolase_dom_sf"/>
</dbReference>
<comment type="similarity">
    <text evidence="1">Belongs to the arginase family. Agmatinase subfamily.</text>
</comment>
<feature type="binding site" evidence="4">
    <location>
        <position position="148"/>
    </location>
    <ligand>
        <name>Mn(2+)</name>
        <dbReference type="ChEBI" id="CHEBI:29035"/>
        <label>1</label>
    </ligand>
</feature>
<evidence type="ECO:0000256" key="3">
    <source>
        <dbReference type="ARBA" id="ARBA00022801"/>
    </source>
</evidence>
<dbReference type="PRINTS" id="PR00116">
    <property type="entry name" value="ARGINASE"/>
</dbReference>
<sequence length="366" mass="40813">MTIAQDRPEATLQEKWGNGPGFAGIVTFAHFDHHPALLEPEKRFDIGIIGVPFDTATSYRPGARFGPSAIRQGSQRQSEKRGYNLRAGYNPYKEWATMMDCGDIPVTPVSNEVALEQMTEAFEELLLRRQSKADPAHPPRYIALGGDHSIILPHLRALHKVYGRVAVIHFDAHLDTWNASKKNGYWDSEKTRFTHGSMLWMASHEGLISEDYNVHVGLRARIAGKSEEDYTEDTSQGWQRFSTDDVWFQGTSSMDKIIAQIKKRIPEKYPVYISLDVDCMDPGFAPGTGTIEPGGMTPREVLYLLRGLDFNLVGGDVVEVSPAYDNAEITATAASQVVYELITTMVQKGKPLPTLQQRSSNLNGDQ</sequence>
<comment type="caution">
    <text evidence="6">The sequence shown here is derived from an EMBL/GenBank/DDBJ whole genome shotgun (WGS) entry which is preliminary data.</text>
</comment>
<organism evidence="6 7">
    <name type="scientific">Ogataea polymorpha</name>
    <dbReference type="NCBI Taxonomy" id="460523"/>
    <lineage>
        <taxon>Eukaryota</taxon>
        <taxon>Fungi</taxon>
        <taxon>Dikarya</taxon>
        <taxon>Ascomycota</taxon>
        <taxon>Saccharomycotina</taxon>
        <taxon>Pichiomycetes</taxon>
        <taxon>Pichiales</taxon>
        <taxon>Pichiaceae</taxon>
        <taxon>Ogataea</taxon>
    </lineage>
</organism>
<feature type="binding site" evidence="4">
    <location>
        <position position="276"/>
    </location>
    <ligand>
        <name>Mn(2+)</name>
        <dbReference type="ChEBI" id="CHEBI:29035"/>
        <label>1</label>
    </ligand>
</feature>
<feature type="binding site" evidence="4">
    <location>
        <position position="278"/>
    </location>
    <ligand>
        <name>Mn(2+)</name>
        <dbReference type="ChEBI" id="CHEBI:29035"/>
        <label>1</label>
    </ligand>
</feature>
<dbReference type="InterPro" id="IPR020855">
    <property type="entry name" value="Ureohydrolase_Mn_BS"/>
</dbReference>
<feature type="binding site" evidence="4">
    <location>
        <position position="173"/>
    </location>
    <ligand>
        <name>Mn(2+)</name>
        <dbReference type="ChEBI" id="CHEBI:29035"/>
        <label>1</label>
    </ligand>
</feature>
<reference evidence="6" key="2">
    <citation type="submission" date="2021-01" db="EMBL/GenBank/DDBJ databases">
        <authorList>
            <person name="Schikora-Tamarit M.A."/>
        </authorList>
    </citation>
    <scope>NUCLEOTIDE SEQUENCE</scope>
    <source>
        <strain evidence="6">NCAIM Y.01608</strain>
    </source>
</reference>
<dbReference type="Pfam" id="PF00491">
    <property type="entry name" value="Arginase"/>
    <property type="match status" value="1"/>
</dbReference>
<name>A0A9P8PI29_9ASCO</name>
<feature type="binding site" evidence="4">
    <location>
        <position position="175"/>
    </location>
    <ligand>
        <name>Mn(2+)</name>
        <dbReference type="ChEBI" id="CHEBI:29035"/>
        <label>1</label>
    </ligand>
</feature>
<dbReference type="AlphaFoldDB" id="A0A9P8PI29"/>
<evidence type="ECO:0000256" key="5">
    <source>
        <dbReference type="RuleBase" id="RU003684"/>
    </source>
</evidence>
<evidence type="ECO:0000313" key="7">
    <source>
        <dbReference type="Proteomes" id="UP000788993"/>
    </source>
</evidence>
<evidence type="ECO:0000256" key="4">
    <source>
        <dbReference type="PIRSR" id="PIRSR036979-1"/>
    </source>
</evidence>
<dbReference type="PIRSF" id="PIRSF036979">
    <property type="entry name" value="Arginase"/>
    <property type="match status" value="1"/>
</dbReference>
<dbReference type="PANTHER" id="PTHR11358">
    <property type="entry name" value="ARGINASE/AGMATINASE"/>
    <property type="match status" value="1"/>
</dbReference>
<protein>
    <recommendedName>
        <fullName evidence="8">Agmatinase</fullName>
    </recommendedName>
</protein>
<evidence type="ECO:0000256" key="2">
    <source>
        <dbReference type="ARBA" id="ARBA00022723"/>
    </source>
</evidence>
<keyword evidence="4" id="KW-0464">Manganese</keyword>